<evidence type="ECO:0000313" key="1">
    <source>
        <dbReference type="EMBL" id="SFQ20088.1"/>
    </source>
</evidence>
<organism evidence="1 2">
    <name type="scientific">Halolamina pelagica</name>
    <dbReference type="NCBI Taxonomy" id="699431"/>
    <lineage>
        <taxon>Archaea</taxon>
        <taxon>Methanobacteriati</taxon>
        <taxon>Methanobacteriota</taxon>
        <taxon>Stenosarchaea group</taxon>
        <taxon>Halobacteria</taxon>
        <taxon>Halobacteriales</taxon>
        <taxon>Haloferacaceae</taxon>
    </lineage>
</organism>
<evidence type="ECO:0000313" key="2">
    <source>
        <dbReference type="Proteomes" id="UP000183769"/>
    </source>
</evidence>
<protein>
    <submittedName>
        <fullName evidence="1">Uncharacterized protein</fullName>
    </submittedName>
</protein>
<proteinExistence type="predicted"/>
<dbReference type="InterPro" id="IPR045397">
    <property type="entry name" value="TumE-like"/>
</dbReference>
<reference evidence="2" key="1">
    <citation type="submission" date="2016-10" db="EMBL/GenBank/DDBJ databases">
        <authorList>
            <person name="Varghese N."/>
            <person name="Submissions S."/>
        </authorList>
    </citation>
    <scope>NUCLEOTIDE SEQUENCE [LARGE SCALE GENOMIC DNA]</scope>
    <source>
        <strain evidence="2">CGMCC 1.10329</strain>
    </source>
</reference>
<dbReference type="RefSeq" id="WP_074880973.1">
    <property type="nucleotide sequence ID" value="NZ_FOXI01000033.1"/>
</dbReference>
<name>A0A1I5WKJ7_9EURY</name>
<dbReference type="EMBL" id="FOXI01000033">
    <property type="protein sequence ID" value="SFQ20088.1"/>
    <property type="molecule type" value="Genomic_DNA"/>
</dbReference>
<dbReference type="AlphaFoldDB" id="A0A1I5WKJ7"/>
<gene>
    <name evidence="1" type="ORF">SAMN05216277_1337</name>
</gene>
<sequence>MDGNHPLELNRAVPGGRVEMFAIPDDEYPGGWFYRFQYYHPEEGEILRFDNAHDDDDIGWHHRHVNFGTDNEITFQSITAHVARFLQEVAHLTHTEDTNND</sequence>
<dbReference type="OrthoDB" id="209756at2157"/>
<accession>A0A1I5WKJ7</accession>
<dbReference type="Pfam" id="PF20126">
    <property type="entry name" value="TumE"/>
    <property type="match status" value="1"/>
</dbReference>
<dbReference type="Proteomes" id="UP000183769">
    <property type="component" value="Unassembled WGS sequence"/>
</dbReference>
<keyword evidence="2" id="KW-1185">Reference proteome</keyword>